<dbReference type="EMBL" id="CP001083">
    <property type="protein sequence ID" value="ACQ53531.1"/>
    <property type="molecule type" value="Genomic_DNA"/>
</dbReference>
<dbReference type="Proteomes" id="UP000002333">
    <property type="component" value="Chromosome"/>
</dbReference>
<accession>A0A3F3ACD9</accession>
<gene>
    <name evidence="1" type="ordered locus">CLJ_B1803</name>
</gene>
<evidence type="ECO:0000313" key="2">
    <source>
        <dbReference type="Proteomes" id="UP000002333"/>
    </source>
</evidence>
<sequence>MGRKRKPVDWELCKKLKEKGLTDLQIAIRMKMSQSQLKIQKKIRREGGDPYD</sequence>
<organism evidence="1 2">
    <name type="scientific">Clostridium botulinum (strain 657 / Type Ba4)</name>
    <dbReference type="NCBI Taxonomy" id="515621"/>
    <lineage>
        <taxon>Bacteria</taxon>
        <taxon>Bacillati</taxon>
        <taxon>Bacillota</taxon>
        <taxon>Clostridia</taxon>
        <taxon>Eubacteriales</taxon>
        <taxon>Clostridiaceae</taxon>
        <taxon>Clostridium</taxon>
    </lineage>
</organism>
<dbReference type="RefSeq" id="WP_012047627.1">
    <property type="nucleotide sequence ID" value="NC_012658.1"/>
</dbReference>
<dbReference type="KEGG" id="cbi:CLJ_B1803"/>
<dbReference type="GeneID" id="44156903"/>
<proteinExistence type="predicted"/>
<evidence type="ECO:0000313" key="1">
    <source>
        <dbReference type="EMBL" id="ACQ53531.1"/>
    </source>
</evidence>
<evidence type="ECO:0008006" key="3">
    <source>
        <dbReference type="Google" id="ProtNLM"/>
    </source>
</evidence>
<dbReference type="AlphaFoldDB" id="A0A3F3ACD9"/>
<name>A0A3F3ACD9_CLOB6</name>
<reference evidence="1 2" key="1">
    <citation type="journal article" date="2007" name="PLoS ONE">
        <title>Analysis of the neurotoxin complex genes in Clostridium botulinum A1-A4 and B1 strains: BoNT/A3, /Ba4 and /B1 clusters are located within plasmids.</title>
        <authorList>
            <person name="Smith T.J."/>
            <person name="Hill K.K."/>
            <person name="Foley B.T."/>
            <person name="Detter J.C."/>
            <person name="Munk A.C."/>
            <person name="Bruce D.C."/>
            <person name="Doggett N.A."/>
            <person name="Smith L.A."/>
            <person name="Marks J.D."/>
            <person name="Xie G."/>
            <person name="Brettin T.S."/>
        </authorList>
    </citation>
    <scope>NUCLEOTIDE SEQUENCE [LARGE SCALE GENOMIC DNA]</scope>
    <source>
        <strain evidence="2">657 / Type Ba4</strain>
    </source>
</reference>
<protein>
    <recommendedName>
        <fullName evidence="3">Phage protein</fullName>
    </recommendedName>
</protein>
<reference evidence="2" key="2">
    <citation type="submission" date="2008-05" db="EMBL/GenBank/DDBJ databases">
        <title>Genome sequence of Clostridium botulinum Ba4 strain 657.</title>
        <authorList>
            <person name="Shrivastava S."/>
            <person name="Brown J.L."/>
            <person name="Bruce D."/>
            <person name="Detter C."/>
            <person name="Munk C."/>
            <person name="Smith L.A."/>
            <person name="Smith T.J."/>
            <person name="Sutton G."/>
            <person name="Brettin T.S."/>
        </authorList>
    </citation>
    <scope>NUCLEOTIDE SEQUENCE [LARGE SCALE GENOMIC DNA]</scope>
    <source>
        <strain evidence="2">657 / Type Ba4</strain>
    </source>
</reference>